<protein>
    <submittedName>
        <fullName evidence="2">Uncharacterized protein</fullName>
    </submittedName>
</protein>
<accession>A0A397SPP7</accession>
<reference evidence="2 3" key="1">
    <citation type="submission" date="2018-06" db="EMBL/GenBank/DDBJ databases">
        <title>Comparative genomics reveals the genomic features of Rhizophagus irregularis, R. cerebriforme, R. diaphanum and Gigaspora rosea, and their symbiotic lifestyle signature.</title>
        <authorList>
            <person name="Morin E."/>
            <person name="San Clemente H."/>
            <person name="Chen E.C.H."/>
            <person name="De La Providencia I."/>
            <person name="Hainaut M."/>
            <person name="Kuo A."/>
            <person name="Kohler A."/>
            <person name="Murat C."/>
            <person name="Tang N."/>
            <person name="Roy S."/>
            <person name="Loubradou J."/>
            <person name="Henrissat B."/>
            <person name="Grigoriev I.V."/>
            <person name="Corradi N."/>
            <person name="Roux C."/>
            <person name="Martin F.M."/>
        </authorList>
    </citation>
    <scope>NUCLEOTIDE SEQUENCE [LARGE SCALE GENOMIC DNA]</scope>
    <source>
        <strain evidence="2 3">DAOM 227022</strain>
    </source>
</reference>
<organism evidence="2 3">
    <name type="scientific">Glomus cerebriforme</name>
    <dbReference type="NCBI Taxonomy" id="658196"/>
    <lineage>
        <taxon>Eukaryota</taxon>
        <taxon>Fungi</taxon>
        <taxon>Fungi incertae sedis</taxon>
        <taxon>Mucoromycota</taxon>
        <taxon>Glomeromycotina</taxon>
        <taxon>Glomeromycetes</taxon>
        <taxon>Glomerales</taxon>
        <taxon>Glomeraceae</taxon>
        <taxon>Glomus</taxon>
    </lineage>
</organism>
<feature type="chain" id="PRO_5017368707" evidence="1">
    <location>
        <begin position="25"/>
        <end position="173"/>
    </location>
</feature>
<comment type="caution">
    <text evidence="2">The sequence shown here is derived from an EMBL/GenBank/DDBJ whole genome shotgun (WGS) entry which is preliminary data.</text>
</comment>
<name>A0A397SPP7_9GLOM</name>
<proteinExistence type="predicted"/>
<gene>
    <name evidence="2" type="ORF">C1645_741230</name>
</gene>
<dbReference type="AlphaFoldDB" id="A0A397SPP7"/>
<dbReference type="Proteomes" id="UP000265703">
    <property type="component" value="Unassembled WGS sequence"/>
</dbReference>
<evidence type="ECO:0000313" key="3">
    <source>
        <dbReference type="Proteomes" id="UP000265703"/>
    </source>
</evidence>
<keyword evidence="3" id="KW-1185">Reference proteome</keyword>
<evidence type="ECO:0000313" key="2">
    <source>
        <dbReference type="EMBL" id="RIA85917.1"/>
    </source>
</evidence>
<feature type="signal peptide" evidence="1">
    <location>
        <begin position="1"/>
        <end position="24"/>
    </location>
</feature>
<keyword evidence="1" id="KW-0732">Signal</keyword>
<dbReference type="EMBL" id="QKYT01000397">
    <property type="protein sequence ID" value="RIA85917.1"/>
    <property type="molecule type" value="Genomic_DNA"/>
</dbReference>
<sequence>MIYTMIANLSLLLEVLQDMVSSMAENFKYVKCSNMDLIINYESGLSVFGLILESRNRFFELFSPEWEGKMVLLTFRLIREVGFLDFISDMEVSSQNLHLMHLLKESLVKMDQIFFRFQLENLNVSFIMKFHFFLFFSLRNVLTECFFFFCRFSSENSGLETFSSENRNENVCF</sequence>
<evidence type="ECO:0000256" key="1">
    <source>
        <dbReference type="SAM" id="SignalP"/>
    </source>
</evidence>